<dbReference type="AlphaFoldDB" id="A0A6J4UNQ0"/>
<comment type="subunit">
    <text evidence="3">The complex is composed of two ATP-binding proteins (UgpC), two transmembrane proteins (UgpA and UgpE) and a solute-binding protein (UgpB).</text>
</comment>
<dbReference type="PANTHER" id="PTHR43649:SF31">
    <property type="entry name" value="SN-GLYCEROL-3-PHOSPHATE-BINDING PERIPLASMIC PROTEIN UGPB"/>
    <property type="match status" value="1"/>
</dbReference>
<dbReference type="PANTHER" id="PTHR43649">
    <property type="entry name" value="ARABINOSE-BINDING PROTEIN-RELATED"/>
    <property type="match status" value="1"/>
</dbReference>
<dbReference type="InterPro" id="IPR050490">
    <property type="entry name" value="Bact_solute-bd_prot1"/>
</dbReference>
<accession>A0A6J4UNQ0</accession>
<evidence type="ECO:0000256" key="6">
    <source>
        <dbReference type="ARBA" id="ARBA00022729"/>
    </source>
</evidence>
<dbReference type="InterPro" id="IPR006311">
    <property type="entry name" value="TAT_signal"/>
</dbReference>
<comment type="subcellular location">
    <subcellularLocation>
        <location evidence="1">Periplasm</location>
    </subcellularLocation>
</comment>
<keyword evidence="6" id="KW-0732">Signal</keyword>
<sequence>MNDHDRTASEVAHSLSRRQALKVAGGSALAFAAGRVVPSGADAQTPPSQPADPMQIILPETGITLPTDEVTFRWVDSGDSKALFFRAYFDAFTQAHPNIKFDYLGLPWTEIAQVVPLGVRNGNAPDVFQVPQEIPIAEAVREGWVRPIDDLIPNFPAWQAGFPPVSFVEGVNVFNGRVYTFPRSTSRRAGIVNYFNRAYLEEAGYNPAETPLTWDTLRDAARKVTENGQGQYYGIILVGKQVGRWEQYVRNMGRLAGSSAGPDDIDYRTGEYVYTSDGYLAAIELLLALRDDGVVFPGSMSLNDPQARAQMPQGVAGMIFEGEFTLPIWVRDNPDFEFGVSPIPTPSASFTPMGYQNTGTNHQWLYAESKLPEVAAEIFTYLGSEAGQLAFVSITGGSDPSVFDSVNQRAPVDERMRTVYGIYEKYMRLCPDVRIKNPETSQVYLRLQRPTPSFGEIVQGIYTGQLEDPKQAMQDLQDRQDQALDEAIEAARRDGANVSRDDYVFPNWDPTTDYLESDYAELG</sequence>
<evidence type="ECO:0000256" key="3">
    <source>
        <dbReference type="ARBA" id="ARBA00011557"/>
    </source>
</evidence>
<name>A0A6J4UNQ0_9BACT</name>
<dbReference type="Pfam" id="PF01547">
    <property type="entry name" value="SBP_bac_1"/>
    <property type="match status" value="1"/>
</dbReference>
<reference evidence="7" key="1">
    <citation type="submission" date="2020-02" db="EMBL/GenBank/DDBJ databases">
        <authorList>
            <person name="Meier V. D."/>
        </authorList>
    </citation>
    <scope>NUCLEOTIDE SEQUENCE</scope>
    <source>
        <strain evidence="7">AVDCRST_MAG43</strain>
    </source>
</reference>
<dbReference type="InterPro" id="IPR006059">
    <property type="entry name" value="SBP"/>
</dbReference>
<evidence type="ECO:0000256" key="5">
    <source>
        <dbReference type="ARBA" id="ARBA00022448"/>
    </source>
</evidence>
<dbReference type="EMBL" id="CADCWI010000066">
    <property type="protein sequence ID" value="CAA9554150.1"/>
    <property type="molecule type" value="Genomic_DNA"/>
</dbReference>
<proteinExistence type="inferred from homology"/>
<evidence type="ECO:0000256" key="1">
    <source>
        <dbReference type="ARBA" id="ARBA00004418"/>
    </source>
</evidence>
<dbReference type="PROSITE" id="PS51318">
    <property type="entry name" value="TAT"/>
    <property type="match status" value="1"/>
</dbReference>
<comment type="similarity">
    <text evidence="2">Belongs to the bacterial solute-binding protein 1 family.</text>
</comment>
<gene>
    <name evidence="7" type="ORF">AVDCRST_MAG43-1310</name>
</gene>
<dbReference type="Gene3D" id="3.40.190.10">
    <property type="entry name" value="Periplasmic binding protein-like II"/>
    <property type="match status" value="1"/>
</dbReference>
<evidence type="ECO:0000256" key="2">
    <source>
        <dbReference type="ARBA" id="ARBA00008520"/>
    </source>
</evidence>
<evidence type="ECO:0000313" key="7">
    <source>
        <dbReference type="EMBL" id="CAA9554150.1"/>
    </source>
</evidence>
<dbReference type="GO" id="GO:0042597">
    <property type="term" value="C:periplasmic space"/>
    <property type="evidence" value="ECO:0007669"/>
    <property type="project" value="UniProtKB-SubCell"/>
</dbReference>
<keyword evidence="5" id="KW-0813">Transport</keyword>
<organism evidence="7">
    <name type="scientific">uncultured Thermomicrobiales bacterium</name>
    <dbReference type="NCBI Taxonomy" id="1645740"/>
    <lineage>
        <taxon>Bacteria</taxon>
        <taxon>Pseudomonadati</taxon>
        <taxon>Thermomicrobiota</taxon>
        <taxon>Thermomicrobia</taxon>
        <taxon>Thermomicrobiales</taxon>
        <taxon>environmental samples</taxon>
    </lineage>
</organism>
<protein>
    <recommendedName>
        <fullName evidence="4">sn-glycerol-3-phosphate-binding periplasmic protein UgpB</fullName>
    </recommendedName>
</protein>
<dbReference type="SUPFAM" id="SSF53850">
    <property type="entry name" value="Periplasmic binding protein-like II"/>
    <property type="match status" value="1"/>
</dbReference>
<evidence type="ECO:0000256" key="4">
    <source>
        <dbReference type="ARBA" id="ARBA00017470"/>
    </source>
</evidence>